<keyword evidence="13" id="KW-1185">Reference proteome</keyword>
<keyword evidence="5" id="KW-0325">Glycoprotein</keyword>
<dbReference type="PROSITE" id="PS52012">
    <property type="entry name" value="CFEM"/>
    <property type="match status" value="1"/>
</dbReference>
<keyword evidence="7" id="KW-1015">Disulfide bond</keyword>
<evidence type="ECO:0000256" key="10">
    <source>
        <dbReference type="SAM" id="MobiDB-lite"/>
    </source>
</evidence>
<feature type="domain" description="CFEM" evidence="11">
    <location>
        <begin position="36"/>
        <end position="158"/>
    </location>
</feature>
<keyword evidence="4" id="KW-0964">Secreted</keyword>
<keyword evidence="5" id="KW-0472">Membrane</keyword>
<evidence type="ECO:0000256" key="4">
    <source>
        <dbReference type="ARBA" id="ARBA00022525"/>
    </source>
</evidence>
<evidence type="ECO:0000256" key="6">
    <source>
        <dbReference type="ARBA" id="ARBA00022729"/>
    </source>
</evidence>
<evidence type="ECO:0000256" key="7">
    <source>
        <dbReference type="ARBA" id="ARBA00023157"/>
    </source>
</evidence>
<proteinExistence type="inferred from homology"/>
<dbReference type="EMBL" id="JAZHXJ010001164">
    <property type="protein sequence ID" value="KAL1845279.1"/>
    <property type="molecule type" value="Genomic_DNA"/>
</dbReference>
<dbReference type="Proteomes" id="UP001586593">
    <property type="component" value="Unassembled WGS sequence"/>
</dbReference>
<name>A0ABR3VUG5_9PEZI</name>
<evidence type="ECO:0000259" key="11">
    <source>
        <dbReference type="PROSITE" id="PS52012"/>
    </source>
</evidence>
<gene>
    <name evidence="12" type="ORF">VTK73DRAFT_748</name>
</gene>
<comment type="similarity">
    <text evidence="3">Belongs to the RBT5 family.</text>
</comment>
<evidence type="ECO:0000313" key="12">
    <source>
        <dbReference type="EMBL" id="KAL1845279.1"/>
    </source>
</evidence>
<evidence type="ECO:0000313" key="13">
    <source>
        <dbReference type="Proteomes" id="UP001586593"/>
    </source>
</evidence>
<reference evidence="12 13" key="1">
    <citation type="journal article" date="2024" name="Commun. Biol.">
        <title>Comparative genomic analysis of thermophilic fungi reveals convergent evolutionary adaptations and gene losses.</title>
        <authorList>
            <person name="Steindorff A.S."/>
            <person name="Aguilar-Pontes M.V."/>
            <person name="Robinson A.J."/>
            <person name="Andreopoulos B."/>
            <person name="LaButti K."/>
            <person name="Kuo A."/>
            <person name="Mondo S."/>
            <person name="Riley R."/>
            <person name="Otillar R."/>
            <person name="Haridas S."/>
            <person name="Lipzen A."/>
            <person name="Grimwood J."/>
            <person name="Schmutz J."/>
            <person name="Clum A."/>
            <person name="Reid I.D."/>
            <person name="Moisan M.C."/>
            <person name="Butler G."/>
            <person name="Nguyen T.T.M."/>
            <person name="Dewar K."/>
            <person name="Conant G."/>
            <person name="Drula E."/>
            <person name="Henrissat B."/>
            <person name="Hansel C."/>
            <person name="Singer S."/>
            <person name="Hutchinson M.I."/>
            <person name="de Vries R.P."/>
            <person name="Natvig D.O."/>
            <person name="Powell A.J."/>
            <person name="Tsang A."/>
            <person name="Grigoriev I.V."/>
        </authorList>
    </citation>
    <scope>NUCLEOTIDE SEQUENCE [LARGE SCALE GENOMIC DNA]</scope>
    <source>
        <strain evidence="12 13">ATCC 24622</strain>
    </source>
</reference>
<keyword evidence="8" id="KW-0449">Lipoprotein</keyword>
<evidence type="ECO:0000256" key="2">
    <source>
        <dbReference type="ARBA" id="ARBA00004613"/>
    </source>
</evidence>
<evidence type="ECO:0000256" key="3">
    <source>
        <dbReference type="ARBA" id="ARBA00010031"/>
    </source>
</evidence>
<organism evidence="12 13">
    <name type="scientific">Phialemonium thermophilum</name>
    <dbReference type="NCBI Taxonomy" id="223376"/>
    <lineage>
        <taxon>Eukaryota</taxon>
        <taxon>Fungi</taxon>
        <taxon>Dikarya</taxon>
        <taxon>Ascomycota</taxon>
        <taxon>Pezizomycotina</taxon>
        <taxon>Sordariomycetes</taxon>
        <taxon>Sordariomycetidae</taxon>
        <taxon>Cephalothecales</taxon>
        <taxon>Cephalothecaceae</taxon>
        <taxon>Phialemonium</taxon>
    </lineage>
</organism>
<evidence type="ECO:0000256" key="8">
    <source>
        <dbReference type="ARBA" id="ARBA00023288"/>
    </source>
</evidence>
<feature type="region of interest" description="Disordered" evidence="10">
    <location>
        <begin position="195"/>
        <end position="215"/>
    </location>
</feature>
<evidence type="ECO:0000256" key="1">
    <source>
        <dbReference type="ARBA" id="ARBA00004589"/>
    </source>
</evidence>
<evidence type="ECO:0000256" key="5">
    <source>
        <dbReference type="ARBA" id="ARBA00022622"/>
    </source>
</evidence>
<keyword evidence="6" id="KW-0732">Signal</keyword>
<protein>
    <recommendedName>
        <fullName evidence="11">CFEM domain-containing protein</fullName>
    </recommendedName>
</protein>
<comment type="caution">
    <text evidence="9">Lacks conserved residue(s) required for the propagation of feature annotation.</text>
</comment>
<evidence type="ECO:0000256" key="9">
    <source>
        <dbReference type="PROSITE-ProRule" id="PRU01356"/>
    </source>
</evidence>
<comment type="caution">
    <text evidence="12">The sequence shown here is derived from an EMBL/GenBank/DDBJ whole genome shotgun (WGS) entry which is preliminary data.</text>
</comment>
<accession>A0ABR3VUG5</accession>
<dbReference type="Pfam" id="PF05730">
    <property type="entry name" value="CFEM"/>
    <property type="match status" value="1"/>
</dbReference>
<sequence length="215" mass="22564">MAIPKPLSTSPEVSYAGSSLTHAHEASTCWQSGLAMHLRLLVLVFFTATWQPCRADRFSEAAAQLPPCGLQCMLESVPSSNCRTPANTTCLCADEGLSALVLRCVQAHCSVLETLGSPHFQTSQSSPPCPGDGSLSDGPRSIRHVTYRSPSLPAAQAVQKGRAAGTAVAGRPGICVPPPPPAVAVVHDLSVRDGRLHHDGGRRALHTVPSAGQHR</sequence>
<keyword evidence="5" id="KW-0336">GPI-anchor</keyword>
<dbReference type="InterPro" id="IPR008427">
    <property type="entry name" value="Extracellular_membr_CFEM_dom"/>
</dbReference>
<feature type="region of interest" description="Disordered" evidence="10">
    <location>
        <begin position="119"/>
        <end position="143"/>
    </location>
</feature>
<comment type="subcellular location">
    <subcellularLocation>
        <location evidence="1">Membrane</location>
        <topology evidence="1">Lipid-anchor</topology>
        <topology evidence="1">GPI-anchor</topology>
    </subcellularLocation>
    <subcellularLocation>
        <location evidence="2">Secreted</location>
    </subcellularLocation>
</comment>